<name>A0A0D9QI04_PLAFR</name>
<dbReference type="SUPFAM" id="SSF144091">
    <property type="entry name" value="Rhomboid-like"/>
    <property type="match status" value="1"/>
</dbReference>
<dbReference type="OMA" id="LWRCVTS"/>
<dbReference type="AlphaFoldDB" id="A0A0D9QI04"/>
<evidence type="ECO:0000256" key="3">
    <source>
        <dbReference type="ARBA" id="ARBA00022692"/>
    </source>
</evidence>
<feature type="transmembrane region" description="Helical" evidence="7">
    <location>
        <begin position="20"/>
        <end position="43"/>
    </location>
</feature>
<evidence type="ECO:0000256" key="1">
    <source>
        <dbReference type="ARBA" id="ARBA00004477"/>
    </source>
</evidence>
<comment type="subcellular location">
    <subcellularLocation>
        <location evidence="1 7">Endoplasmic reticulum membrane</location>
        <topology evidence="1 7">Multi-pass membrane protein</topology>
    </subcellularLocation>
</comment>
<evidence type="ECO:0000256" key="4">
    <source>
        <dbReference type="ARBA" id="ARBA00022824"/>
    </source>
</evidence>
<dbReference type="RefSeq" id="XP_012336735.1">
    <property type="nucleotide sequence ID" value="XM_012481312.1"/>
</dbReference>
<dbReference type="PANTHER" id="PTHR11009">
    <property type="entry name" value="DER1-LIKE PROTEIN, DERLIN"/>
    <property type="match status" value="1"/>
</dbReference>
<dbReference type="GO" id="GO:0006950">
    <property type="term" value="P:response to stress"/>
    <property type="evidence" value="ECO:0007669"/>
    <property type="project" value="UniProtKB-ARBA"/>
</dbReference>
<evidence type="ECO:0000313" key="9">
    <source>
        <dbReference type="Proteomes" id="UP000054561"/>
    </source>
</evidence>
<dbReference type="InterPro" id="IPR007599">
    <property type="entry name" value="DER1"/>
</dbReference>
<accession>A0A0D9QI04</accession>
<feature type="transmembrane region" description="Helical" evidence="7">
    <location>
        <begin position="55"/>
        <end position="77"/>
    </location>
</feature>
<evidence type="ECO:0000313" key="8">
    <source>
        <dbReference type="EMBL" id="KJP86695.1"/>
    </source>
</evidence>
<dbReference type="OrthoDB" id="1716531at2759"/>
<dbReference type="Pfam" id="PF04511">
    <property type="entry name" value="DER1"/>
    <property type="match status" value="1"/>
</dbReference>
<gene>
    <name evidence="8" type="ORF">AK88_03702</name>
</gene>
<keyword evidence="9" id="KW-1185">Reference proteome</keyword>
<protein>
    <recommendedName>
        <fullName evidence="7">Derlin</fullName>
    </recommendedName>
</protein>
<sequence>MDISGPEVWYSNLPNVTKYLITLIFLVTLLITCNLLNVVYLLLDWNLIFNNYQLWRIFLNFMYVGKFSLSWVFFMSLLAQFSSSLEKNTVFSSPGSYLYFITIQCTCLSLISILFYWPTGYPFLGNSLLFAIIYYWSRREAWSQVSIYFFTVKGYQLPFALIFLHLIMGQSLWVDIMGLMSGHMYYFFRELLPREGGPNLLEKTPKIFDKIMMKLREFRLNQGIRGNFSRYGYRTVSDSRTPNTTGPTRRVFIGRGVRLGDS</sequence>
<dbReference type="EMBL" id="KQ001688">
    <property type="protein sequence ID" value="KJP86695.1"/>
    <property type="molecule type" value="Genomic_DNA"/>
</dbReference>
<keyword evidence="5 7" id="KW-1133">Transmembrane helix</keyword>
<dbReference type="InterPro" id="IPR035952">
    <property type="entry name" value="Rhomboid-like_sf"/>
</dbReference>
<dbReference type="GO" id="GO:0005789">
    <property type="term" value="C:endoplasmic reticulum membrane"/>
    <property type="evidence" value="ECO:0007669"/>
    <property type="project" value="UniProtKB-SubCell"/>
</dbReference>
<dbReference type="VEuPathDB" id="PlasmoDB:AK88_03702"/>
<keyword evidence="6 7" id="KW-0472">Membrane</keyword>
<feature type="transmembrane region" description="Helical" evidence="7">
    <location>
        <begin position="157"/>
        <end position="179"/>
    </location>
</feature>
<dbReference type="Proteomes" id="UP000054561">
    <property type="component" value="Unassembled WGS sequence"/>
</dbReference>
<evidence type="ECO:0000256" key="6">
    <source>
        <dbReference type="ARBA" id="ARBA00023136"/>
    </source>
</evidence>
<organism evidence="8 9">
    <name type="scientific">Plasmodium fragile</name>
    <dbReference type="NCBI Taxonomy" id="5857"/>
    <lineage>
        <taxon>Eukaryota</taxon>
        <taxon>Sar</taxon>
        <taxon>Alveolata</taxon>
        <taxon>Apicomplexa</taxon>
        <taxon>Aconoidasida</taxon>
        <taxon>Haemosporida</taxon>
        <taxon>Plasmodiidae</taxon>
        <taxon>Plasmodium</taxon>
        <taxon>Plasmodium (Plasmodium)</taxon>
    </lineage>
</organism>
<evidence type="ECO:0000256" key="7">
    <source>
        <dbReference type="RuleBase" id="RU363059"/>
    </source>
</evidence>
<comment type="similarity">
    <text evidence="2 7">Belongs to the derlin family.</text>
</comment>
<proteinExistence type="inferred from homology"/>
<evidence type="ECO:0000256" key="2">
    <source>
        <dbReference type="ARBA" id="ARBA00008917"/>
    </source>
</evidence>
<keyword evidence="4 7" id="KW-0256">Endoplasmic reticulum</keyword>
<feature type="transmembrane region" description="Helical" evidence="7">
    <location>
        <begin position="121"/>
        <end position="137"/>
    </location>
</feature>
<comment type="function">
    <text evidence="7">May be involved in the degradation of misfolded endoplasmic reticulum (ER) luminal proteins.</text>
</comment>
<evidence type="ECO:0000256" key="5">
    <source>
        <dbReference type="ARBA" id="ARBA00022989"/>
    </source>
</evidence>
<reference evidence="8 9" key="1">
    <citation type="submission" date="2014-03" db="EMBL/GenBank/DDBJ databases">
        <title>The Genome Sequence of Plasmodium fragile nilgiri.</title>
        <authorList>
            <consortium name="The Broad Institute Genomics Platform"/>
            <consortium name="The Broad Institute Genome Sequencing Center for Infectious Disease"/>
            <person name="Neafsey D."/>
            <person name="Duraisingh M."/>
            <person name="Young S.K."/>
            <person name="Zeng Q."/>
            <person name="Gargeya S."/>
            <person name="Abouelleil A."/>
            <person name="Alvarado L."/>
            <person name="Chapman S.B."/>
            <person name="Gainer-Dewar J."/>
            <person name="Goldberg J."/>
            <person name="Griggs A."/>
            <person name="Gujja S."/>
            <person name="Hansen M."/>
            <person name="Howarth C."/>
            <person name="Imamovic A."/>
            <person name="Larimer J."/>
            <person name="Pearson M."/>
            <person name="Poon T.W."/>
            <person name="Priest M."/>
            <person name="Roberts A."/>
            <person name="Saif S."/>
            <person name="Shea T."/>
            <person name="Sykes S."/>
            <person name="Wortman J."/>
            <person name="Nusbaum C."/>
            <person name="Birren B."/>
        </authorList>
    </citation>
    <scope>NUCLEOTIDE SEQUENCE [LARGE SCALE GENOMIC DNA]</scope>
    <source>
        <strain evidence="9">nilgiri</strain>
    </source>
</reference>
<dbReference type="GeneID" id="24269016"/>
<keyword evidence="3 7" id="KW-0812">Transmembrane</keyword>